<reference evidence="1 2" key="1">
    <citation type="submission" date="2020-10" db="EMBL/GenBank/DDBJ databases">
        <title>Streptomyces ferrugineus complate genome analysis.</title>
        <authorList>
            <person name="Anwar N."/>
        </authorList>
    </citation>
    <scope>NUCLEOTIDE SEQUENCE [LARGE SCALE GENOMIC DNA]</scope>
    <source>
        <strain evidence="1 2">CCTCC AA2014009</strain>
    </source>
</reference>
<name>A0A7M2SNG9_9ACTN</name>
<keyword evidence="2" id="KW-1185">Reference proteome</keyword>
<dbReference type="KEGG" id="sfeu:IM697_05660"/>
<dbReference type="EMBL" id="CP063373">
    <property type="protein sequence ID" value="QOV37897.1"/>
    <property type="molecule type" value="Genomic_DNA"/>
</dbReference>
<protein>
    <submittedName>
        <fullName evidence="1">Uncharacterized protein</fullName>
    </submittedName>
</protein>
<organism evidence="1 2">
    <name type="scientific">Streptomyces ferrugineus</name>
    <dbReference type="NCBI Taxonomy" id="1413221"/>
    <lineage>
        <taxon>Bacteria</taxon>
        <taxon>Bacillati</taxon>
        <taxon>Actinomycetota</taxon>
        <taxon>Actinomycetes</taxon>
        <taxon>Kitasatosporales</taxon>
        <taxon>Streptomycetaceae</taxon>
        <taxon>Streptomyces</taxon>
    </lineage>
</organism>
<evidence type="ECO:0000313" key="1">
    <source>
        <dbReference type="EMBL" id="QOV37897.1"/>
    </source>
</evidence>
<sequence>MYSRAYVERILAATPTETERAERTARAVAYVRAHLREDLTEDDVRDARERRAAITAGQVGSRR</sequence>
<gene>
    <name evidence="1" type="ORF">IM697_05660</name>
</gene>
<accession>A0A7M2SNG9</accession>
<evidence type="ECO:0000313" key="2">
    <source>
        <dbReference type="Proteomes" id="UP000594205"/>
    </source>
</evidence>
<proteinExistence type="predicted"/>
<dbReference type="Proteomes" id="UP000594205">
    <property type="component" value="Chromosome"/>
</dbReference>
<dbReference type="RefSeq" id="WP_194045321.1">
    <property type="nucleotide sequence ID" value="NZ_CP063373.1"/>
</dbReference>
<dbReference type="AlphaFoldDB" id="A0A7M2SNG9"/>